<dbReference type="Proteomes" id="UP001596915">
    <property type="component" value="Unassembled WGS sequence"/>
</dbReference>
<evidence type="ECO:0000313" key="1">
    <source>
        <dbReference type="EMBL" id="MFD0622613.1"/>
    </source>
</evidence>
<keyword evidence="2" id="KW-1185">Reference proteome</keyword>
<gene>
    <name evidence="1" type="ORF">ACFQ2K_07015</name>
</gene>
<name>A0ABW2WSW6_9ACTN</name>
<sequence>MTVWEQPGRHWIRDRFSYYPVIPDYPIRVRRDFIEESGLFGLRLPLGVITITVFTESRRKNGVAGEGKGDYSVIPYFRQLQAEEPCRPGPS</sequence>
<dbReference type="EMBL" id="JBHTGL010000008">
    <property type="protein sequence ID" value="MFD0622613.1"/>
    <property type="molecule type" value="Genomic_DNA"/>
</dbReference>
<proteinExistence type="predicted"/>
<reference evidence="2" key="1">
    <citation type="journal article" date="2019" name="Int. J. Syst. Evol. Microbiol.">
        <title>The Global Catalogue of Microorganisms (GCM) 10K type strain sequencing project: providing services to taxonomists for standard genome sequencing and annotation.</title>
        <authorList>
            <consortium name="The Broad Institute Genomics Platform"/>
            <consortium name="The Broad Institute Genome Sequencing Center for Infectious Disease"/>
            <person name="Wu L."/>
            <person name="Ma J."/>
        </authorList>
    </citation>
    <scope>NUCLEOTIDE SEQUENCE [LARGE SCALE GENOMIC DNA]</scope>
    <source>
        <strain evidence="2">JCM 12607</strain>
    </source>
</reference>
<comment type="caution">
    <text evidence="1">The sequence shown here is derived from an EMBL/GenBank/DDBJ whole genome shotgun (WGS) entry which is preliminary data.</text>
</comment>
<accession>A0ABW2WSW6</accession>
<evidence type="ECO:0000313" key="2">
    <source>
        <dbReference type="Proteomes" id="UP001596915"/>
    </source>
</evidence>
<organism evidence="1 2">
    <name type="scientific">Streptomyces sanglieri</name>
    <dbReference type="NCBI Taxonomy" id="193460"/>
    <lineage>
        <taxon>Bacteria</taxon>
        <taxon>Bacillati</taxon>
        <taxon>Actinomycetota</taxon>
        <taxon>Actinomycetes</taxon>
        <taxon>Kitasatosporales</taxon>
        <taxon>Streptomycetaceae</taxon>
        <taxon>Streptomyces</taxon>
    </lineage>
</organism>
<protein>
    <submittedName>
        <fullName evidence="1">Uncharacterized protein</fullName>
    </submittedName>
</protein>